<feature type="compositionally biased region" description="Low complexity" evidence="1">
    <location>
        <begin position="190"/>
        <end position="206"/>
    </location>
</feature>
<protein>
    <recommendedName>
        <fullName evidence="2">Coilin N-terminal domain-containing protein</fullName>
    </recommendedName>
</protein>
<dbReference type="EMBL" id="JBJJXI010000146">
    <property type="protein sequence ID" value="KAL3386524.1"/>
    <property type="molecule type" value="Genomic_DNA"/>
</dbReference>
<accession>A0ABD2W117</accession>
<dbReference type="InterPro" id="IPR031722">
    <property type="entry name" value="Coilin_N"/>
</dbReference>
<feature type="compositionally biased region" description="Basic residues" evidence="1">
    <location>
        <begin position="207"/>
        <end position="219"/>
    </location>
</feature>
<feature type="domain" description="Coilin N-terminal" evidence="2">
    <location>
        <begin position="10"/>
        <end position="238"/>
    </location>
</feature>
<comment type="caution">
    <text evidence="3">The sequence shown here is derived from an EMBL/GenBank/DDBJ whole genome shotgun (WGS) entry which is preliminary data.</text>
</comment>
<evidence type="ECO:0000256" key="1">
    <source>
        <dbReference type="SAM" id="MobiDB-lite"/>
    </source>
</evidence>
<evidence type="ECO:0000259" key="2">
    <source>
        <dbReference type="Pfam" id="PF15862"/>
    </source>
</evidence>
<sequence length="479" mass="54092">MTRHDFRVKVDLSRVFKDARRYSWIFVDSTKIFDVRHLANRVQEVFGVSQPFHLLSTHEDTNVFLPLDEDVRVLENNDTVLIVPGTGINECSGVKRGMNYEELEKDISVKYKHPRHDPALDFPNGFEKEEFETSKISQNLDASTPYLSDKSYMTTNNTTINKTDLAANSFYRTALHDTMEIETNDSKMAVNGDNSVNSVNDDSLVSTKRKRVRSRKKKTKDATISESDISMNETNNKKPKVVSSVLLPSGKHIRFEGLDDDSSEFSESNNSTMNTSSKTQVDGSNGVKNNAAIKNDLSNLLSLGQSSTPLTFSYKKPRKEMKISEKLIEVSDSMEYQNFSIKQENQNSSIKQENQNSSIKPTNQNSSIKQANGQENSQLAPPATPEPDTYSFKVFRISENYTPQVSSVILGRVLARSKEGSQLTMKILHGKDQLRDPEGKFALPKEDEEDEVDKDNDIITIEKEKLLEFTKIKALDTSL</sequence>
<dbReference type="Proteomes" id="UP001627154">
    <property type="component" value="Unassembled WGS sequence"/>
</dbReference>
<evidence type="ECO:0000313" key="4">
    <source>
        <dbReference type="Proteomes" id="UP001627154"/>
    </source>
</evidence>
<feature type="region of interest" description="Disordered" evidence="1">
    <location>
        <begin position="344"/>
        <end position="387"/>
    </location>
</feature>
<feature type="region of interest" description="Disordered" evidence="1">
    <location>
        <begin position="188"/>
        <end position="236"/>
    </location>
</feature>
<feature type="compositionally biased region" description="Polar residues" evidence="1">
    <location>
        <begin position="344"/>
        <end position="379"/>
    </location>
</feature>
<feature type="region of interest" description="Disordered" evidence="1">
    <location>
        <begin position="435"/>
        <end position="454"/>
    </location>
</feature>
<reference evidence="3 4" key="1">
    <citation type="journal article" date="2024" name="bioRxiv">
        <title>A reference genome for Trichogramma kaykai: A tiny desert-dwelling parasitoid wasp with competing sex-ratio distorters.</title>
        <authorList>
            <person name="Culotta J."/>
            <person name="Lindsey A.R."/>
        </authorList>
    </citation>
    <scope>NUCLEOTIDE SEQUENCE [LARGE SCALE GENOMIC DNA]</scope>
    <source>
        <strain evidence="3 4">KSX58</strain>
    </source>
</reference>
<name>A0ABD2W117_9HYME</name>
<feature type="compositionally biased region" description="Low complexity" evidence="1">
    <location>
        <begin position="265"/>
        <end position="279"/>
    </location>
</feature>
<feature type="region of interest" description="Disordered" evidence="1">
    <location>
        <begin position="256"/>
        <end position="290"/>
    </location>
</feature>
<proteinExistence type="predicted"/>
<evidence type="ECO:0000313" key="3">
    <source>
        <dbReference type="EMBL" id="KAL3386524.1"/>
    </source>
</evidence>
<dbReference type="Pfam" id="PF15862">
    <property type="entry name" value="Coilin_N"/>
    <property type="match status" value="1"/>
</dbReference>
<dbReference type="AlphaFoldDB" id="A0ABD2W117"/>
<feature type="compositionally biased region" description="Polar residues" evidence="1">
    <location>
        <begin position="222"/>
        <end position="234"/>
    </location>
</feature>
<keyword evidence="4" id="KW-1185">Reference proteome</keyword>
<organism evidence="3 4">
    <name type="scientific">Trichogramma kaykai</name>
    <dbReference type="NCBI Taxonomy" id="54128"/>
    <lineage>
        <taxon>Eukaryota</taxon>
        <taxon>Metazoa</taxon>
        <taxon>Ecdysozoa</taxon>
        <taxon>Arthropoda</taxon>
        <taxon>Hexapoda</taxon>
        <taxon>Insecta</taxon>
        <taxon>Pterygota</taxon>
        <taxon>Neoptera</taxon>
        <taxon>Endopterygota</taxon>
        <taxon>Hymenoptera</taxon>
        <taxon>Apocrita</taxon>
        <taxon>Proctotrupomorpha</taxon>
        <taxon>Chalcidoidea</taxon>
        <taxon>Trichogrammatidae</taxon>
        <taxon>Trichogramma</taxon>
    </lineage>
</organism>
<gene>
    <name evidence="3" type="ORF">TKK_018025</name>
</gene>
<feature type="compositionally biased region" description="Basic and acidic residues" evidence="1">
    <location>
        <begin position="435"/>
        <end position="445"/>
    </location>
</feature>